<evidence type="ECO:0000256" key="4">
    <source>
        <dbReference type="ARBA" id="ARBA00012783"/>
    </source>
</evidence>
<feature type="binding site" evidence="11">
    <location>
        <begin position="76"/>
        <end position="82"/>
    </location>
    <ligand>
        <name>substrate</name>
    </ligand>
</feature>
<dbReference type="EMBL" id="CAJHNH020001643">
    <property type="protein sequence ID" value="CAG5123887.1"/>
    <property type="molecule type" value="Genomic_DNA"/>
</dbReference>
<dbReference type="GO" id="GO:0005829">
    <property type="term" value="C:cytosol"/>
    <property type="evidence" value="ECO:0007669"/>
    <property type="project" value="TreeGrafter"/>
</dbReference>
<dbReference type="InterPro" id="IPR006262">
    <property type="entry name" value="Cyt_deam_tetra"/>
</dbReference>
<feature type="binding site" evidence="12">
    <location>
        <position position="121"/>
    </location>
    <ligand>
        <name>Zn(2+)</name>
        <dbReference type="ChEBI" id="CHEBI:29105"/>
        <note>catalytic</note>
    </ligand>
</feature>
<dbReference type="OrthoDB" id="414540at2759"/>
<evidence type="ECO:0000256" key="2">
    <source>
        <dbReference type="ARBA" id="ARBA00003949"/>
    </source>
</evidence>
<evidence type="ECO:0000256" key="13">
    <source>
        <dbReference type="RuleBase" id="RU364006"/>
    </source>
</evidence>
<dbReference type="Gene3D" id="3.40.140.10">
    <property type="entry name" value="Cytidine Deaminase, domain 2"/>
    <property type="match status" value="1"/>
</dbReference>
<evidence type="ECO:0000256" key="5">
    <source>
        <dbReference type="ARBA" id="ARBA00022723"/>
    </source>
</evidence>
<comment type="cofactor">
    <cofactor evidence="1 12 13">
        <name>Zn(2+)</name>
        <dbReference type="ChEBI" id="CHEBI:29105"/>
    </cofactor>
</comment>
<feature type="domain" description="CMP/dCMP-type deaminase" evidence="15">
    <location>
        <begin position="35"/>
        <end position="161"/>
    </location>
</feature>
<sequence length="173" mass="19397">MESKKIKMSQDADDLKETLNDVDDGDSSLNTLTEEDIQKLISSSKEAMKYAYCEYSNFRVGAALLAEDGSIFTGCNIENVSYSLTTCAERTAIFKAVSEGHRKFKAIAISSEVKDSFTYPCGACRQVMIEFGQYDVYVSRPDSAWQHTTTQELIPHFFSKKALRSVQKAKIQN</sequence>
<keyword evidence="17" id="KW-1185">Reference proteome</keyword>
<dbReference type="SUPFAM" id="SSF53927">
    <property type="entry name" value="Cytidine deaminase-like"/>
    <property type="match status" value="1"/>
</dbReference>
<feature type="binding site" evidence="12">
    <location>
        <position position="87"/>
    </location>
    <ligand>
        <name>Zn(2+)</name>
        <dbReference type="ChEBI" id="CHEBI:29105"/>
        <note>catalytic</note>
    </ligand>
</feature>
<comment type="similarity">
    <text evidence="3 13">Belongs to the cytidine and deoxycytidylate deaminase family.</text>
</comment>
<feature type="region of interest" description="Disordered" evidence="14">
    <location>
        <begin position="1"/>
        <end position="22"/>
    </location>
</feature>
<evidence type="ECO:0000256" key="11">
    <source>
        <dbReference type="PIRSR" id="PIRSR606262-2"/>
    </source>
</evidence>
<dbReference type="GO" id="GO:0008270">
    <property type="term" value="F:zinc ion binding"/>
    <property type="evidence" value="ECO:0007669"/>
    <property type="project" value="UniProtKB-UniRule"/>
</dbReference>
<dbReference type="PROSITE" id="PS00903">
    <property type="entry name" value="CYT_DCMP_DEAMINASES_1"/>
    <property type="match status" value="1"/>
</dbReference>
<organism evidence="16 17">
    <name type="scientific">Candidula unifasciata</name>
    <dbReference type="NCBI Taxonomy" id="100452"/>
    <lineage>
        <taxon>Eukaryota</taxon>
        <taxon>Metazoa</taxon>
        <taxon>Spiralia</taxon>
        <taxon>Lophotrochozoa</taxon>
        <taxon>Mollusca</taxon>
        <taxon>Gastropoda</taxon>
        <taxon>Heterobranchia</taxon>
        <taxon>Euthyneura</taxon>
        <taxon>Panpulmonata</taxon>
        <taxon>Eupulmonata</taxon>
        <taxon>Stylommatophora</taxon>
        <taxon>Helicina</taxon>
        <taxon>Helicoidea</taxon>
        <taxon>Geomitridae</taxon>
        <taxon>Candidula</taxon>
    </lineage>
</organism>
<evidence type="ECO:0000256" key="10">
    <source>
        <dbReference type="PIRSR" id="PIRSR606262-1"/>
    </source>
</evidence>
<dbReference type="InterPro" id="IPR002125">
    <property type="entry name" value="CMP_dCMP_dom"/>
</dbReference>
<evidence type="ECO:0000256" key="8">
    <source>
        <dbReference type="ARBA" id="ARBA00032005"/>
    </source>
</evidence>
<reference evidence="16" key="1">
    <citation type="submission" date="2021-04" db="EMBL/GenBank/DDBJ databases">
        <authorList>
            <consortium name="Molecular Ecology Group"/>
        </authorList>
    </citation>
    <scope>NUCLEOTIDE SEQUENCE</scope>
</reference>
<dbReference type="InterPro" id="IPR016193">
    <property type="entry name" value="Cytidine_deaminase-like"/>
</dbReference>
<dbReference type="CDD" id="cd01283">
    <property type="entry name" value="cytidine_deaminase"/>
    <property type="match status" value="1"/>
</dbReference>
<comment type="function">
    <text evidence="2 13">This enzyme scavenges exogenous and endogenous cytidine and 2'-deoxycytidine for UMP synthesis.</text>
</comment>
<dbReference type="PANTHER" id="PTHR11644:SF2">
    <property type="entry name" value="CYTIDINE DEAMINASE"/>
    <property type="match status" value="1"/>
</dbReference>
<proteinExistence type="inferred from homology"/>
<comment type="caution">
    <text evidence="16">The sequence shown here is derived from an EMBL/GenBank/DDBJ whole genome shotgun (WGS) entry which is preliminary data.</text>
</comment>
<dbReference type="Proteomes" id="UP000678393">
    <property type="component" value="Unassembled WGS sequence"/>
</dbReference>
<dbReference type="AlphaFoldDB" id="A0A8S3Z300"/>
<dbReference type="PROSITE" id="PS51747">
    <property type="entry name" value="CYT_DCMP_DEAMINASES_2"/>
    <property type="match status" value="1"/>
</dbReference>
<gene>
    <name evidence="16" type="ORF">CUNI_LOCUS9445</name>
</gene>
<dbReference type="GO" id="GO:0004126">
    <property type="term" value="F:cytidine deaminase activity"/>
    <property type="evidence" value="ECO:0007669"/>
    <property type="project" value="UniProtKB-UniRule"/>
</dbReference>
<evidence type="ECO:0000313" key="17">
    <source>
        <dbReference type="Proteomes" id="UP000678393"/>
    </source>
</evidence>
<feature type="compositionally biased region" description="Basic and acidic residues" evidence="14">
    <location>
        <begin position="1"/>
        <end position="19"/>
    </location>
</feature>
<evidence type="ECO:0000256" key="6">
    <source>
        <dbReference type="ARBA" id="ARBA00022801"/>
    </source>
</evidence>
<dbReference type="PANTHER" id="PTHR11644">
    <property type="entry name" value="CYTIDINE DEAMINASE"/>
    <property type="match status" value="1"/>
</dbReference>
<protein>
    <recommendedName>
        <fullName evidence="4 13">Cytidine deaminase</fullName>
        <ecNumber evidence="4 13">3.5.4.5</ecNumber>
    </recommendedName>
    <alternativeName>
        <fullName evidence="8 13">Cytidine aminohydrolase</fullName>
    </alternativeName>
</protein>
<dbReference type="GO" id="GO:0072527">
    <property type="term" value="P:pyrimidine-containing compound metabolic process"/>
    <property type="evidence" value="ECO:0007669"/>
    <property type="project" value="UniProtKB-ARBA"/>
</dbReference>
<dbReference type="InterPro" id="IPR016192">
    <property type="entry name" value="APOBEC/CMP_deaminase_Zn-bd"/>
</dbReference>
<feature type="binding site" evidence="12">
    <location>
        <position position="124"/>
    </location>
    <ligand>
        <name>Zn(2+)</name>
        <dbReference type="ChEBI" id="CHEBI:29105"/>
        <note>catalytic</note>
    </ligand>
</feature>
<name>A0A8S3Z300_9EUPU</name>
<evidence type="ECO:0000256" key="3">
    <source>
        <dbReference type="ARBA" id="ARBA00006576"/>
    </source>
</evidence>
<evidence type="ECO:0000256" key="12">
    <source>
        <dbReference type="PIRSR" id="PIRSR606262-3"/>
    </source>
</evidence>
<feature type="active site" description="Proton donor" evidence="10">
    <location>
        <position position="89"/>
    </location>
</feature>
<evidence type="ECO:0000256" key="14">
    <source>
        <dbReference type="SAM" id="MobiDB-lite"/>
    </source>
</evidence>
<dbReference type="GO" id="GO:0042802">
    <property type="term" value="F:identical protein binding"/>
    <property type="evidence" value="ECO:0007669"/>
    <property type="project" value="UniProtKB-ARBA"/>
</dbReference>
<dbReference type="Pfam" id="PF00383">
    <property type="entry name" value="dCMP_cyt_deam_1"/>
    <property type="match status" value="1"/>
</dbReference>
<evidence type="ECO:0000256" key="9">
    <source>
        <dbReference type="ARBA" id="ARBA00049558"/>
    </source>
</evidence>
<evidence type="ECO:0000256" key="1">
    <source>
        <dbReference type="ARBA" id="ARBA00001947"/>
    </source>
</evidence>
<evidence type="ECO:0000313" key="16">
    <source>
        <dbReference type="EMBL" id="CAG5123887.1"/>
    </source>
</evidence>
<comment type="catalytic activity">
    <reaction evidence="13">
        <text>2'-deoxycytidine + H2O + H(+) = 2'-deoxyuridine + NH4(+)</text>
        <dbReference type="Rhea" id="RHEA:13433"/>
        <dbReference type="ChEBI" id="CHEBI:15377"/>
        <dbReference type="ChEBI" id="CHEBI:15378"/>
        <dbReference type="ChEBI" id="CHEBI:15698"/>
        <dbReference type="ChEBI" id="CHEBI:16450"/>
        <dbReference type="ChEBI" id="CHEBI:28938"/>
        <dbReference type="EC" id="3.5.4.5"/>
    </reaction>
</comment>
<keyword evidence="7 12" id="KW-0862">Zinc</keyword>
<dbReference type="InterPro" id="IPR050202">
    <property type="entry name" value="Cyt/Deoxycyt_deaminase"/>
</dbReference>
<keyword evidence="5 12" id="KW-0479">Metal-binding</keyword>
<keyword evidence="6 13" id="KW-0378">Hydrolase</keyword>
<evidence type="ECO:0000259" key="15">
    <source>
        <dbReference type="PROSITE" id="PS51747"/>
    </source>
</evidence>
<accession>A0A8S3Z300</accession>
<comment type="catalytic activity">
    <reaction evidence="9 13">
        <text>cytidine + H2O + H(+) = uridine + NH4(+)</text>
        <dbReference type="Rhea" id="RHEA:16069"/>
        <dbReference type="ChEBI" id="CHEBI:15377"/>
        <dbReference type="ChEBI" id="CHEBI:15378"/>
        <dbReference type="ChEBI" id="CHEBI:16704"/>
        <dbReference type="ChEBI" id="CHEBI:17562"/>
        <dbReference type="ChEBI" id="CHEBI:28938"/>
        <dbReference type="EC" id="3.5.4.5"/>
    </reaction>
</comment>
<dbReference type="NCBIfam" id="TIGR01354">
    <property type="entry name" value="cyt_deam_tetra"/>
    <property type="match status" value="1"/>
</dbReference>
<dbReference type="NCBIfam" id="NF004064">
    <property type="entry name" value="PRK05578.1"/>
    <property type="match status" value="1"/>
</dbReference>
<evidence type="ECO:0000256" key="7">
    <source>
        <dbReference type="ARBA" id="ARBA00022833"/>
    </source>
</evidence>
<dbReference type="EC" id="3.5.4.5" evidence="4 13"/>
<dbReference type="FunFam" id="3.40.140.10:FF:000008">
    <property type="entry name" value="Cytidine deaminase"/>
    <property type="match status" value="1"/>
</dbReference>
<dbReference type="GO" id="GO:0055086">
    <property type="term" value="P:nucleobase-containing small molecule metabolic process"/>
    <property type="evidence" value="ECO:0007669"/>
    <property type="project" value="UniProtKB-ARBA"/>
</dbReference>